<dbReference type="GO" id="GO:0000250">
    <property type="term" value="F:lanosterol synthase activity"/>
    <property type="evidence" value="ECO:0007669"/>
    <property type="project" value="UniProtKB-EC"/>
</dbReference>
<feature type="non-terminal residue" evidence="6">
    <location>
        <position position="540"/>
    </location>
</feature>
<dbReference type="GO" id="GO:0006695">
    <property type="term" value="P:cholesterol biosynthetic process"/>
    <property type="evidence" value="ECO:0007669"/>
    <property type="project" value="TreeGrafter"/>
</dbReference>
<evidence type="ECO:0000256" key="2">
    <source>
        <dbReference type="ARBA" id="ARBA00022737"/>
    </source>
</evidence>
<dbReference type="OrthoDB" id="21502at2759"/>
<dbReference type="InterPro" id="IPR032697">
    <property type="entry name" value="SQ_cyclase_N"/>
</dbReference>
<comment type="caution">
    <text evidence="6">The sequence shown here is derived from an EMBL/GenBank/DDBJ whole genome shotgun (WGS) entry which is preliminary data.</text>
</comment>
<dbReference type="AlphaFoldDB" id="A0A9W8E4J7"/>
<proteinExistence type="inferred from homology"/>
<dbReference type="InterPro" id="IPR018333">
    <property type="entry name" value="Squalene_cyclase"/>
</dbReference>
<protein>
    <submittedName>
        <fullName evidence="6">Lanosterol synthase (Oxidosqualene--lanosterol cyclase)</fullName>
        <ecNumber evidence="6">5.4.99.7</ecNumber>
    </submittedName>
</protein>
<evidence type="ECO:0000256" key="3">
    <source>
        <dbReference type="ARBA" id="ARBA00023235"/>
    </source>
</evidence>
<dbReference type="PANTHER" id="PTHR11764:SF20">
    <property type="entry name" value="LANOSTEROL SYNTHASE"/>
    <property type="match status" value="1"/>
</dbReference>
<dbReference type="InterPro" id="IPR008930">
    <property type="entry name" value="Terpenoid_cyclase/PrenylTrfase"/>
</dbReference>
<dbReference type="Pfam" id="PF13249">
    <property type="entry name" value="SQHop_cyclase_N"/>
    <property type="match status" value="1"/>
</dbReference>
<dbReference type="SUPFAM" id="SSF48239">
    <property type="entry name" value="Terpenoid cyclases/Protein prenyltransferases"/>
    <property type="match status" value="2"/>
</dbReference>
<dbReference type="Gene3D" id="1.50.10.20">
    <property type="match status" value="1"/>
</dbReference>
<gene>
    <name evidence="6" type="primary">ERG7</name>
    <name evidence="6" type="ORF">IWQ62_005394</name>
</gene>
<evidence type="ECO:0000313" key="6">
    <source>
        <dbReference type="EMBL" id="KAJ1956071.1"/>
    </source>
</evidence>
<dbReference type="EMBL" id="JANBPY010002199">
    <property type="protein sequence ID" value="KAJ1956071.1"/>
    <property type="molecule type" value="Genomic_DNA"/>
</dbReference>
<dbReference type="GO" id="GO:0016104">
    <property type="term" value="P:triterpenoid biosynthetic process"/>
    <property type="evidence" value="ECO:0007669"/>
    <property type="project" value="InterPro"/>
</dbReference>
<dbReference type="Gene3D" id="6.20.120.20">
    <property type="match status" value="1"/>
</dbReference>
<feature type="domain" description="Squalene cyclase C-terminal" evidence="4">
    <location>
        <begin position="386"/>
        <end position="514"/>
    </location>
</feature>
<keyword evidence="7" id="KW-1185">Reference proteome</keyword>
<dbReference type="NCBIfam" id="TIGR01787">
    <property type="entry name" value="squalene_cyclas"/>
    <property type="match status" value="1"/>
</dbReference>
<keyword evidence="3 6" id="KW-0413">Isomerase</keyword>
<accession>A0A9W8E4J7</accession>
<evidence type="ECO:0000256" key="1">
    <source>
        <dbReference type="ARBA" id="ARBA00009755"/>
    </source>
</evidence>
<sequence length="540" mass="61071">MSTNSPPLYSPIALSDLKPTDLTRWRLVVNKGRQVWEYLESESSAQARPQTDVERYWLGLPVDSVKPSAQVNTPWEAAQKGYTFFRNLQTDDGHWAGRYDGPMFMVPGIIISLYCVGHRIPDYQRVEIIRYILSLAHPEDGGWGIHSESVSTVFGTTLNYVTLRILGVGPDEAPMTKARSTLHRLGGAARIPAWGKFWLAILGLYKYEGMNPVPPELTLLPYILPIHPGRFWIHSRAVYMSMTYLYGLRYVTEETPLIVQLREELYTQPFDSIPWENNRNNVAQVDLYTPSGPLTLAANYLLVLFEKVCPTKLRHQAIDEALEQILMEEENTSGLCLAPVNYAINTVVLAVAKGKDSWEYRRHLERAGDAMWMSSQGLMVNGTNGSQLWDTGFAIQAVVETGLADLEENHTSMTKALEFLNVCQIQNDPPYLERNYRFSTKGAWPFSTYEQGYTVSDCTAEGLQGVLLLQSKPYTSDPVSKRRLCDSVDLLLTMQTSSGGFASYETPRSYEWLELLNPAEIFGRYMIEYTYPECTSSVVL</sequence>
<dbReference type="InterPro" id="IPR032696">
    <property type="entry name" value="SQ_cyclase_C"/>
</dbReference>
<dbReference type="Proteomes" id="UP001150925">
    <property type="component" value="Unassembled WGS sequence"/>
</dbReference>
<dbReference type="FunFam" id="1.50.10.20:FF:000002">
    <property type="entry name" value="Terpene cyclase/mutase family member"/>
    <property type="match status" value="1"/>
</dbReference>
<dbReference type="Pfam" id="PF13243">
    <property type="entry name" value="SQHop_cyclase_C"/>
    <property type="match status" value="1"/>
</dbReference>
<evidence type="ECO:0000259" key="4">
    <source>
        <dbReference type="Pfam" id="PF13243"/>
    </source>
</evidence>
<dbReference type="EC" id="5.4.99.7" evidence="6"/>
<name>A0A9W8E4J7_9FUNG</name>
<comment type="similarity">
    <text evidence="1">Belongs to the terpene cyclase/mutase family.</text>
</comment>
<evidence type="ECO:0000313" key="7">
    <source>
        <dbReference type="Proteomes" id="UP001150925"/>
    </source>
</evidence>
<dbReference type="PANTHER" id="PTHR11764">
    <property type="entry name" value="TERPENE CYCLASE/MUTASE FAMILY MEMBER"/>
    <property type="match status" value="1"/>
</dbReference>
<feature type="domain" description="Squalene cyclase N-terminal" evidence="5">
    <location>
        <begin position="84"/>
        <end position="335"/>
    </location>
</feature>
<keyword evidence="2" id="KW-0677">Repeat</keyword>
<evidence type="ECO:0000259" key="5">
    <source>
        <dbReference type="Pfam" id="PF13249"/>
    </source>
</evidence>
<organism evidence="6 7">
    <name type="scientific">Dispira parvispora</name>
    <dbReference type="NCBI Taxonomy" id="1520584"/>
    <lineage>
        <taxon>Eukaryota</taxon>
        <taxon>Fungi</taxon>
        <taxon>Fungi incertae sedis</taxon>
        <taxon>Zoopagomycota</taxon>
        <taxon>Kickxellomycotina</taxon>
        <taxon>Dimargaritomycetes</taxon>
        <taxon>Dimargaritales</taxon>
        <taxon>Dimargaritaceae</taxon>
        <taxon>Dispira</taxon>
    </lineage>
</organism>
<dbReference type="GO" id="GO:0005811">
    <property type="term" value="C:lipid droplet"/>
    <property type="evidence" value="ECO:0007669"/>
    <property type="project" value="InterPro"/>
</dbReference>
<reference evidence="6" key="1">
    <citation type="submission" date="2022-07" db="EMBL/GenBank/DDBJ databases">
        <title>Phylogenomic reconstructions and comparative analyses of Kickxellomycotina fungi.</title>
        <authorList>
            <person name="Reynolds N.K."/>
            <person name="Stajich J.E."/>
            <person name="Barry K."/>
            <person name="Grigoriev I.V."/>
            <person name="Crous P."/>
            <person name="Smith M.E."/>
        </authorList>
    </citation>
    <scope>NUCLEOTIDE SEQUENCE</scope>
    <source>
        <strain evidence="6">RSA 1196</strain>
    </source>
</reference>